<dbReference type="GeneID" id="39749483"/>
<dbReference type="Proteomes" id="UP000195521">
    <property type="component" value="Unassembled WGS sequence"/>
</dbReference>
<sequence length="340" mass="40075">MKNNYKCIYLNDDDFLSLPSFLTYKHLNTYRYHLYVDNDDNCENLKNQLSNYQEIENFCMRLTGILSKHDEFSTYGIPDNDRCKIVNYWMYDFAFDKIIKGDDSVKLAHFIDKISDYWNNTLNMKKCGFIKGFANKNDFYKTKRLYDYSVDLKTIEHKLKANNNMLCSKKYSEYINKGNTEYNEAKIICTKNDGLYCKNYNDMKNYFKDYDISKLLCKEISENETVPGDISDTSGKVISGKSGDDPTLSSTVKRKLLSTARIILATVLPFLVFSFILLIFCNKTTFISLIRKYLQKKRLNIFFKGEEAQSNIFGDVFEYFNVINKYTEHHIGYYPSYKRK</sequence>
<dbReference type="RefSeq" id="XP_028545334.1">
    <property type="nucleotide sequence ID" value="XM_028689533.1"/>
</dbReference>
<reference evidence="3" key="1">
    <citation type="submission" date="2017-04" db="EMBL/GenBank/DDBJ databases">
        <title>Plasmodium gonderi genome.</title>
        <authorList>
            <person name="Arisue N."/>
            <person name="Honma H."/>
            <person name="Kawai S."/>
            <person name="Tougan T."/>
            <person name="Tanabe K."/>
            <person name="Horii T."/>
        </authorList>
    </citation>
    <scope>NUCLEOTIDE SEQUENCE [LARGE SCALE GENOMIC DNA]</scope>
    <source>
        <strain evidence="3">ATCC 30045</strain>
    </source>
</reference>
<name>A0A1Y1JMP3_PLAGO</name>
<keyword evidence="1" id="KW-1133">Transmembrane helix</keyword>
<keyword evidence="1" id="KW-0812">Transmembrane</keyword>
<protein>
    <submittedName>
        <fullName evidence="2">Variable surface protein</fullName>
    </submittedName>
</protein>
<feature type="transmembrane region" description="Helical" evidence="1">
    <location>
        <begin position="262"/>
        <end position="280"/>
    </location>
</feature>
<dbReference type="OrthoDB" id="385150at2759"/>
<comment type="caution">
    <text evidence="2">The sequence shown here is derived from an EMBL/GenBank/DDBJ whole genome shotgun (WGS) entry which is preliminary data.</text>
</comment>
<gene>
    <name evidence="2" type="ORF">PGO_130170</name>
</gene>
<evidence type="ECO:0000313" key="3">
    <source>
        <dbReference type="Proteomes" id="UP000195521"/>
    </source>
</evidence>
<keyword evidence="1" id="KW-0472">Membrane</keyword>
<evidence type="ECO:0000256" key="1">
    <source>
        <dbReference type="SAM" id="Phobius"/>
    </source>
</evidence>
<evidence type="ECO:0000313" key="2">
    <source>
        <dbReference type="EMBL" id="GAW82745.1"/>
    </source>
</evidence>
<dbReference type="Pfam" id="PF05795">
    <property type="entry name" value="Plasmodium_Vir"/>
    <property type="match status" value="1"/>
</dbReference>
<dbReference type="InterPro" id="IPR008780">
    <property type="entry name" value="Plasmodium_Vir"/>
</dbReference>
<dbReference type="EMBL" id="BDQF01000014">
    <property type="protein sequence ID" value="GAW82745.1"/>
    <property type="molecule type" value="Genomic_DNA"/>
</dbReference>
<dbReference type="AlphaFoldDB" id="A0A1Y1JMP3"/>
<proteinExistence type="predicted"/>
<keyword evidence="3" id="KW-1185">Reference proteome</keyword>
<accession>A0A1Y1JMP3</accession>
<dbReference type="OMA" id="DDNCENL"/>
<organism evidence="2 3">
    <name type="scientific">Plasmodium gonderi</name>
    <dbReference type="NCBI Taxonomy" id="77519"/>
    <lineage>
        <taxon>Eukaryota</taxon>
        <taxon>Sar</taxon>
        <taxon>Alveolata</taxon>
        <taxon>Apicomplexa</taxon>
        <taxon>Aconoidasida</taxon>
        <taxon>Haemosporida</taxon>
        <taxon>Plasmodiidae</taxon>
        <taxon>Plasmodium</taxon>
        <taxon>Plasmodium (Plasmodium)</taxon>
    </lineage>
</organism>